<dbReference type="Proteomes" id="UP000289775">
    <property type="component" value="Unassembled WGS sequence"/>
</dbReference>
<organism evidence="1 2">
    <name type="scientific">Flavobacterium beibuense</name>
    <dbReference type="NCBI Taxonomy" id="657326"/>
    <lineage>
        <taxon>Bacteria</taxon>
        <taxon>Pseudomonadati</taxon>
        <taxon>Bacteroidota</taxon>
        <taxon>Flavobacteriia</taxon>
        <taxon>Flavobacteriales</taxon>
        <taxon>Flavobacteriaceae</taxon>
        <taxon>Flavobacterium</taxon>
    </lineage>
</organism>
<protein>
    <submittedName>
        <fullName evidence="1">Uncharacterized protein</fullName>
    </submittedName>
</protein>
<evidence type="ECO:0000313" key="1">
    <source>
        <dbReference type="EMBL" id="RYJ41734.1"/>
    </source>
</evidence>
<dbReference type="AlphaFoldDB" id="A0A444W7B0"/>
<gene>
    <name evidence="1" type="ORF">NU09_2659</name>
</gene>
<proteinExistence type="predicted"/>
<keyword evidence="2" id="KW-1185">Reference proteome</keyword>
<reference evidence="1 2" key="1">
    <citation type="submission" date="2014-12" db="EMBL/GenBank/DDBJ databases">
        <title>Genome sequence of Flavobacterium beibuense RSKm HC5.</title>
        <authorList>
            <person name="Kim J.F."/>
            <person name="Song J.Y."/>
            <person name="Kwak M.-J."/>
            <person name="Lee S.-W."/>
        </authorList>
    </citation>
    <scope>NUCLEOTIDE SEQUENCE [LARGE SCALE GENOMIC DNA]</scope>
    <source>
        <strain evidence="1 2">RSKm HC5</strain>
    </source>
</reference>
<dbReference type="EMBL" id="JUIW01000009">
    <property type="protein sequence ID" value="RYJ41734.1"/>
    <property type="molecule type" value="Genomic_DNA"/>
</dbReference>
<name>A0A444W7B0_9FLAO</name>
<sequence>MLFFTGIGTGFNFVGSWVLVVSKTTSLADLSNFTKTEPANCLILYILTEFRWIYKLKENATKKIKIY</sequence>
<evidence type="ECO:0000313" key="2">
    <source>
        <dbReference type="Proteomes" id="UP000289775"/>
    </source>
</evidence>
<accession>A0A444W7B0</accession>
<comment type="caution">
    <text evidence="1">The sequence shown here is derived from an EMBL/GenBank/DDBJ whole genome shotgun (WGS) entry which is preliminary data.</text>
</comment>